<feature type="domain" description="Small ribosomal subunit protein uS10" evidence="6">
    <location>
        <begin position="6"/>
        <end position="99"/>
    </location>
</feature>
<reference evidence="7 8" key="1">
    <citation type="journal article" date="2019" name="Int. J. Syst. Evol. Microbiol.">
        <title>The Global Catalogue of Microorganisms (GCM) 10K type strain sequencing project: providing services to taxonomists for standard genome sequencing and annotation.</title>
        <authorList>
            <consortium name="The Broad Institute Genomics Platform"/>
            <consortium name="The Broad Institute Genome Sequencing Center for Infectious Disease"/>
            <person name="Wu L."/>
            <person name="Ma J."/>
        </authorList>
    </citation>
    <scope>NUCLEOTIDE SEQUENCE [LARGE SCALE GENOMIC DNA]</scope>
    <source>
        <strain evidence="7 8">CGMCC 1.12543</strain>
    </source>
</reference>
<dbReference type="HAMAP" id="MF_00508">
    <property type="entry name" value="Ribosomal_uS10"/>
    <property type="match status" value="1"/>
</dbReference>
<comment type="caution">
    <text evidence="7">The sequence shown here is derived from an EMBL/GenBank/DDBJ whole genome shotgun (WGS) entry which is preliminary data.</text>
</comment>
<dbReference type="EMBL" id="JBHSQH010000001">
    <property type="protein sequence ID" value="MFC5970525.1"/>
    <property type="molecule type" value="Genomic_DNA"/>
</dbReference>
<gene>
    <name evidence="4" type="primary">rps10</name>
    <name evidence="7" type="ORF">ACFPYI_04200</name>
</gene>
<dbReference type="SUPFAM" id="SSF54999">
    <property type="entry name" value="Ribosomal protein S10"/>
    <property type="match status" value="1"/>
</dbReference>
<accession>A0ABD5RJN9</accession>
<name>A0ABD5RJN9_9EURY</name>
<dbReference type="InterPro" id="IPR027486">
    <property type="entry name" value="Ribosomal_uS10_dom"/>
</dbReference>
<organism evidence="7 8">
    <name type="scientific">Halomarina salina</name>
    <dbReference type="NCBI Taxonomy" id="1872699"/>
    <lineage>
        <taxon>Archaea</taxon>
        <taxon>Methanobacteriati</taxon>
        <taxon>Methanobacteriota</taxon>
        <taxon>Stenosarchaea group</taxon>
        <taxon>Halobacteria</taxon>
        <taxon>Halobacteriales</taxon>
        <taxon>Natronomonadaceae</taxon>
        <taxon>Halomarina</taxon>
    </lineage>
</organism>
<dbReference type="Pfam" id="PF00338">
    <property type="entry name" value="Ribosomal_S10"/>
    <property type="match status" value="1"/>
</dbReference>
<dbReference type="SMART" id="SM01403">
    <property type="entry name" value="Ribosomal_S10"/>
    <property type="match status" value="1"/>
</dbReference>
<evidence type="ECO:0000256" key="5">
    <source>
        <dbReference type="SAM" id="MobiDB-lite"/>
    </source>
</evidence>
<feature type="region of interest" description="Disordered" evidence="5">
    <location>
        <begin position="30"/>
        <end position="55"/>
    </location>
</feature>
<evidence type="ECO:0000256" key="4">
    <source>
        <dbReference type="HAMAP-Rule" id="MF_00508"/>
    </source>
</evidence>
<evidence type="ECO:0000259" key="6">
    <source>
        <dbReference type="SMART" id="SM01403"/>
    </source>
</evidence>
<keyword evidence="2 4" id="KW-0689">Ribosomal protein</keyword>
<comment type="function">
    <text evidence="4">Involved in the binding of tRNA to the ribosomes.</text>
</comment>
<sequence length="109" mass="12015">MPFVTTLSLSSGDRPALDDVVSSIKSMASRKGVEIKGPQTPPPERYVAPQQKSLHPDGDRFADWSFSVYTRTMRIVGHDEFARDATQREFPDGVHVEVDVEQVTGAGRA</sequence>
<evidence type="ECO:0000256" key="2">
    <source>
        <dbReference type="ARBA" id="ARBA00022980"/>
    </source>
</evidence>
<dbReference type="GO" id="GO:1990904">
    <property type="term" value="C:ribonucleoprotein complex"/>
    <property type="evidence" value="ECO:0007669"/>
    <property type="project" value="UniProtKB-KW"/>
</dbReference>
<evidence type="ECO:0000313" key="8">
    <source>
        <dbReference type="Proteomes" id="UP001596099"/>
    </source>
</evidence>
<comment type="similarity">
    <text evidence="1 4">Belongs to the universal ribosomal protein uS10 family.</text>
</comment>
<dbReference type="InterPro" id="IPR036838">
    <property type="entry name" value="Ribosomal_uS10_dom_sf"/>
</dbReference>
<keyword evidence="3 4" id="KW-0687">Ribonucleoprotein</keyword>
<proteinExistence type="inferred from homology"/>
<dbReference type="GO" id="GO:0000049">
    <property type="term" value="F:tRNA binding"/>
    <property type="evidence" value="ECO:0007669"/>
    <property type="project" value="UniProtKB-UniRule"/>
</dbReference>
<evidence type="ECO:0000313" key="7">
    <source>
        <dbReference type="EMBL" id="MFC5970525.1"/>
    </source>
</evidence>
<protein>
    <recommendedName>
        <fullName evidence="4">Small ribosomal subunit protein uS10</fullName>
    </recommendedName>
</protein>
<evidence type="ECO:0000256" key="3">
    <source>
        <dbReference type="ARBA" id="ARBA00023274"/>
    </source>
</evidence>
<dbReference type="GO" id="GO:0006412">
    <property type="term" value="P:translation"/>
    <property type="evidence" value="ECO:0007669"/>
    <property type="project" value="UniProtKB-UniRule"/>
</dbReference>
<comment type="subunit">
    <text evidence="4">Part of the 30S ribosomal subunit.</text>
</comment>
<keyword evidence="8" id="KW-1185">Reference proteome</keyword>
<dbReference type="InterPro" id="IPR001848">
    <property type="entry name" value="Ribosomal_uS10"/>
</dbReference>
<evidence type="ECO:0000256" key="1">
    <source>
        <dbReference type="ARBA" id="ARBA00007102"/>
    </source>
</evidence>
<dbReference type="RefSeq" id="WP_247419862.1">
    <property type="nucleotide sequence ID" value="NZ_JALLGW010000002.1"/>
</dbReference>
<dbReference type="AlphaFoldDB" id="A0ABD5RJN9"/>
<dbReference type="Proteomes" id="UP001596099">
    <property type="component" value="Unassembled WGS sequence"/>
</dbReference>
<dbReference type="GO" id="GO:0005840">
    <property type="term" value="C:ribosome"/>
    <property type="evidence" value="ECO:0007669"/>
    <property type="project" value="UniProtKB-KW"/>
</dbReference>
<dbReference type="Gene3D" id="3.30.70.600">
    <property type="entry name" value="Ribosomal protein S10 domain"/>
    <property type="match status" value="1"/>
</dbReference>